<evidence type="ECO:0000313" key="2">
    <source>
        <dbReference type="EMBL" id="KAF3603647.1"/>
    </source>
</evidence>
<dbReference type="AlphaFoldDB" id="A0A8S9SRU1"/>
<comment type="caution">
    <text evidence="2">The sequence shown here is derived from an EMBL/GenBank/DDBJ whole genome shotgun (WGS) entry which is preliminary data.</text>
</comment>
<feature type="compositionally biased region" description="Basic residues" evidence="1">
    <location>
        <begin position="216"/>
        <end position="234"/>
    </location>
</feature>
<accession>A0A8S9SRU1</accession>
<evidence type="ECO:0000256" key="1">
    <source>
        <dbReference type="SAM" id="MobiDB-lite"/>
    </source>
</evidence>
<gene>
    <name evidence="2" type="ORF">F2Q69_00036406</name>
</gene>
<protein>
    <submittedName>
        <fullName evidence="2">Uncharacterized protein</fullName>
    </submittedName>
</protein>
<sequence>MGKCEDPNGVFYKKLRQQTVKTCGFPLALQLVAFQAIPQLLKLVGGDDSVNLLNYPEKALPQHAGVTLAAVQKVEHDPELTVTPMMDISGEREEGWGVWDNEKLDKKVEYMVDFLKEGHLFTKAHCQGGDGGDPLFVYSDKPRTRKRKTPEDCDNEPVLKHQRTGGVSGSVAGVDLAKFEAMESRVDDLGSEVSRLAVLCEKQGRELKKMKEHIKGKSARKRHQRCKSKVKRSRVLGIEGGKHSPEAEYSGMRSPCDQNVASAKGEDGDDWLGRVGDTPLPSEADVSSPLASEAKGSSPGEVNPMTPGETVMGLVHPQAGGSEPLPEVKVGGNLELGSAGNCTSEPMGEGGSGGIGRGKGESCEDGISPKEQGILDDVMRDAGLSEEKSATTGGEPGGGTPGVVFSEGGGEADKEAETAPIGPTAGLEHETATVASDDMAASVAGFGVVIGKETSGDETEGDGSAGKNVSRKLMFWMALYRQSIVLVFLDSGEVAAVDDVKCGSEGSVDKHPAPDGRGSDEIGSGDDLTDEEDGKCLGDRTLAVRHKPTQDEEELAALLLAKSPLQFADCWGQNRSRLKQCLKIPGKRLIK</sequence>
<reference evidence="2" key="1">
    <citation type="submission" date="2019-12" db="EMBL/GenBank/DDBJ databases">
        <title>Genome sequencing and annotation of Brassica cretica.</title>
        <authorList>
            <person name="Studholme D.J."/>
            <person name="Sarris P."/>
        </authorList>
    </citation>
    <scope>NUCLEOTIDE SEQUENCE</scope>
    <source>
        <strain evidence="2">PFS-109/04</strain>
        <tissue evidence="2">Leaf</tissue>
    </source>
</reference>
<dbReference type="Proteomes" id="UP000712600">
    <property type="component" value="Unassembled WGS sequence"/>
</dbReference>
<dbReference type="PANTHER" id="PTHR48449">
    <property type="entry name" value="DUF1985 DOMAIN-CONTAINING PROTEIN"/>
    <property type="match status" value="1"/>
</dbReference>
<name>A0A8S9SRU1_BRACR</name>
<feature type="region of interest" description="Disordered" evidence="1">
    <location>
        <begin position="211"/>
        <end position="373"/>
    </location>
</feature>
<feature type="region of interest" description="Disordered" evidence="1">
    <location>
        <begin position="143"/>
        <end position="166"/>
    </location>
</feature>
<feature type="region of interest" description="Disordered" evidence="1">
    <location>
        <begin position="386"/>
        <end position="423"/>
    </location>
</feature>
<dbReference type="PANTHER" id="PTHR48449:SF1">
    <property type="entry name" value="DUF1985 DOMAIN-CONTAINING PROTEIN"/>
    <property type="match status" value="1"/>
</dbReference>
<proteinExistence type="predicted"/>
<feature type="region of interest" description="Disordered" evidence="1">
    <location>
        <begin position="503"/>
        <end position="534"/>
    </location>
</feature>
<feature type="compositionally biased region" description="Basic and acidic residues" evidence="1">
    <location>
        <begin position="503"/>
        <end position="520"/>
    </location>
</feature>
<evidence type="ECO:0000313" key="3">
    <source>
        <dbReference type="Proteomes" id="UP000712600"/>
    </source>
</evidence>
<feature type="compositionally biased region" description="Gly residues" evidence="1">
    <location>
        <begin position="348"/>
        <end position="357"/>
    </location>
</feature>
<dbReference type="EMBL" id="QGKX02000004">
    <property type="protein sequence ID" value="KAF3603647.1"/>
    <property type="molecule type" value="Genomic_DNA"/>
</dbReference>
<organism evidence="2 3">
    <name type="scientific">Brassica cretica</name>
    <name type="common">Mustard</name>
    <dbReference type="NCBI Taxonomy" id="69181"/>
    <lineage>
        <taxon>Eukaryota</taxon>
        <taxon>Viridiplantae</taxon>
        <taxon>Streptophyta</taxon>
        <taxon>Embryophyta</taxon>
        <taxon>Tracheophyta</taxon>
        <taxon>Spermatophyta</taxon>
        <taxon>Magnoliopsida</taxon>
        <taxon>eudicotyledons</taxon>
        <taxon>Gunneridae</taxon>
        <taxon>Pentapetalae</taxon>
        <taxon>rosids</taxon>
        <taxon>malvids</taxon>
        <taxon>Brassicales</taxon>
        <taxon>Brassicaceae</taxon>
        <taxon>Brassiceae</taxon>
        <taxon>Brassica</taxon>
    </lineage>
</organism>
<feature type="compositionally biased region" description="Acidic residues" evidence="1">
    <location>
        <begin position="523"/>
        <end position="533"/>
    </location>
</feature>